<organism evidence="1 2">
    <name type="scientific">Caerostris extrusa</name>
    <name type="common">Bark spider</name>
    <name type="synonym">Caerostris bankana</name>
    <dbReference type="NCBI Taxonomy" id="172846"/>
    <lineage>
        <taxon>Eukaryota</taxon>
        <taxon>Metazoa</taxon>
        <taxon>Ecdysozoa</taxon>
        <taxon>Arthropoda</taxon>
        <taxon>Chelicerata</taxon>
        <taxon>Arachnida</taxon>
        <taxon>Araneae</taxon>
        <taxon>Araneomorphae</taxon>
        <taxon>Entelegynae</taxon>
        <taxon>Araneoidea</taxon>
        <taxon>Araneidae</taxon>
        <taxon>Caerostris</taxon>
    </lineage>
</organism>
<reference evidence="1 2" key="1">
    <citation type="submission" date="2021-06" db="EMBL/GenBank/DDBJ databases">
        <title>Caerostris extrusa draft genome.</title>
        <authorList>
            <person name="Kono N."/>
            <person name="Arakawa K."/>
        </authorList>
    </citation>
    <scope>NUCLEOTIDE SEQUENCE [LARGE SCALE GENOMIC DNA]</scope>
</reference>
<dbReference type="Proteomes" id="UP001054945">
    <property type="component" value="Unassembled WGS sequence"/>
</dbReference>
<evidence type="ECO:0000313" key="2">
    <source>
        <dbReference type="Proteomes" id="UP001054945"/>
    </source>
</evidence>
<proteinExistence type="predicted"/>
<comment type="caution">
    <text evidence="1">The sequence shown here is derived from an EMBL/GenBank/DDBJ whole genome shotgun (WGS) entry which is preliminary data.</text>
</comment>
<gene>
    <name evidence="1" type="ORF">CEXT_547361</name>
</gene>
<name>A0AAV4WDV0_CAEEX</name>
<dbReference type="AlphaFoldDB" id="A0AAV4WDV0"/>
<protein>
    <submittedName>
        <fullName evidence="1">Uncharacterized protein</fullName>
    </submittedName>
</protein>
<keyword evidence="2" id="KW-1185">Reference proteome</keyword>
<sequence>MNIASKPNNALRESIAISDKKSLEVSAKQFAKSLILSLRQNISQIKGRRFEKNIQFLSDPVPVSAPKAQHRAVLHLLSALKTA</sequence>
<accession>A0AAV4WDV0</accession>
<evidence type="ECO:0000313" key="1">
    <source>
        <dbReference type="EMBL" id="GIY80822.1"/>
    </source>
</evidence>
<dbReference type="EMBL" id="BPLR01016056">
    <property type="protein sequence ID" value="GIY80822.1"/>
    <property type="molecule type" value="Genomic_DNA"/>
</dbReference>